<proteinExistence type="predicted"/>
<reference evidence="1 2" key="1">
    <citation type="submission" date="2017-05" db="EMBL/GenBank/DDBJ databases">
        <title>Acinetobacter populi ANC 5415 (= PBJ7), whole genome shotgun sequencing project.</title>
        <authorList>
            <person name="Nemec A."/>
            <person name="Radolfova-Krizova L."/>
        </authorList>
    </citation>
    <scope>NUCLEOTIDE SEQUENCE [LARGE SCALE GENOMIC DNA]</scope>
    <source>
        <strain evidence="1 2">PBJ7</strain>
    </source>
</reference>
<dbReference type="EMBL" id="NEXX01000005">
    <property type="protein sequence ID" value="OUY06266.1"/>
    <property type="molecule type" value="Genomic_DNA"/>
</dbReference>
<name>A0A1Z9YVI8_9GAMM</name>
<evidence type="ECO:0000313" key="2">
    <source>
        <dbReference type="Proteomes" id="UP000196536"/>
    </source>
</evidence>
<sequence length="61" mass="6881">MLCTGESTQKIFWDNFWAEKKQAVTTQAIPTIKTNLLALNPKQDVVTRELFLGGSLTIKEL</sequence>
<evidence type="ECO:0000313" key="1">
    <source>
        <dbReference type="EMBL" id="OUY06266.1"/>
    </source>
</evidence>
<accession>A0A1Z9YVI8</accession>
<dbReference type="AlphaFoldDB" id="A0A1Z9YVI8"/>
<organism evidence="1 2">
    <name type="scientific">Acinetobacter populi</name>
    <dbReference type="NCBI Taxonomy" id="1582270"/>
    <lineage>
        <taxon>Bacteria</taxon>
        <taxon>Pseudomonadati</taxon>
        <taxon>Pseudomonadota</taxon>
        <taxon>Gammaproteobacteria</taxon>
        <taxon>Moraxellales</taxon>
        <taxon>Moraxellaceae</taxon>
        <taxon>Acinetobacter</taxon>
    </lineage>
</organism>
<comment type="caution">
    <text evidence="1">The sequence shown here is derived from an EMBL/GenBank/DDBJ whole genome shotgun (WGS) entry which is preliminary data.</text>
</comment>
<keyword evidence="2" id="KW-1185">Reference proteome</keyword>
<dbReference type="Proteomes" id="UP000196536">
    <property type="component" value="Unassembled WGS sequence"/>
</dbReference>
<protein>
    <submittedName>
        <fullName evidence="1">Uncharacterized protein</fullName>
    </submittedName>
</protein>
<gene>
    <name evidence="1" type="ORF">CAP51_13435</name>
</gene>